<protein>
    <recommendedName>
        <fullName evidence="2">DUF6699 domain-containing protein</fullName>
    </recommendedName>
</protein>
<evidence type="ECO:0000256" key="1">
    <source>
        <dbReference type="SAM" id="MobiDB-lite"/>
    </source>
</evidence>
<accession>A0A8H7C8J6</accession>
<dbReference type="Pfam" id="PF20415">
    <property type="entry name" value="DUF6699"/>
    <property type="match status" value="1"/>
</dbReference>
<sequence length="569" mass="64824">MPRAQRLACSPASAHKGYQGHKPRALTGLPPSTLEVRSPPLSITLSAYVDRRLRLIRKPNHCGIRPFTIVLRFTMFKRSKTKASRGEPTTPKIQLAPLPDADSWAGSPPPQPKAFAKSFKPFFGRLIPDRRAETPLQAQRPSYRSDGAYVPRLRTVSMSKQEDDVMMRRGHPPYDPVYARPVKPGEVVYNVYPSQRPVDRVPNIHRSSTLRSSPKYVDPLVAEIPPTQHRPKYVDPPVVERLPAQPTYVEHPAMKQSARRPSTRYMDPSVMKQVAPVSMTPPERAHQPEQRPAPAPLKSALKKGKSQRSTAEEKQELLPPALERHASSRWAPTGPGLEHSNVGQVNRPRKLSLTGQQRPAPPQYPNKPKYVSAIVNEVAMKGEAIALSWPLVDFQSRKAKGMPLVYFDAGFNPRSEDMAVRVWREKWFSPITRKEATIPVSFHTVLTEMTIECIPPRGFPEHFILWPIHVRRLEGLRCIDIFRAVFEVYHELLTEKEKARIGSHYLQWCEKAFKKRCEDSPGEEGFSSHYRKTRPTLAGNYVLMTLHPRRIDPKQLQFLNLYMPTHYSP</sequence>
<dbReference type="InterPro" id="IPR046522">
    <property type="entry name" value="DUF6699"/>
</dbReference>
<feature type="compositionally biased region" description="Basic and acidic residues" evidence="1">
    <location>
        <begin position="310"/>
        <end position="326"/>
    </location>
</feature>
<evidence type="ECO:0000313" key="3">
    <source>
        <dbReference type="EMBL" id="KAF7768355.1"/>
    </source>
</evidence>
<dbReference type="AlphaFoldDB" id="A0A8H7C8J6"/>
<feature type="region of interest" description="Disordered" evidence="1">
    <location>
        <begin position="279"/>
        <end position="345"/>
    </location>
</feature>
<proteinExistence type="predicted"/>
<reference evidence="3 4" key="1">
    <citation type="journal article" name="Sci. Rep.">
        <title>Telomere-to-telomere assembled and centromere annotated genomes of the two main subspecies of the button mushroom Agaricus bisporus reveal especially polymorphic chromosome ends.</title>
        <authorList>
            <person name="Sonnenberg A.S.M."/>
            <person name="Sedaghat-Telgerd N."/>
            <person name="Lavrijssen B."/>
            <person name="Ohm R.A."/>
            <person name="Hendrickx P.M."/>
            <person name="Scholtmeijer K."/>
            <person name="Baars J.J.P."/>
            <person name="van Peer A."/>
        </authorList>
    </citation>
    <scope>NUCLEOTIDE SEQUENCE [LARGE SCALE GENOMIC DNA]</scope>
    <source>
        <strain evidence="3 4">H119_p4</strain>
    </source>
</reference>
<feature type="domain" description="DUF6699" evidence="2">
    <location>
        <begin position="406"/>
        <end position="526"/>
    </location>
</feature>
<comment type="caution">
    <text evidence="3">The sequence shown here is derived from an EMBL/GenBank/DDBJ whole genome shotgun (WGS) entry which is preliminary data.</text>
</comment>
<gene>
    <name evidence="3" type="ORF">Agabi119p4_7598</name>
</gene>
<evidence type="ECO:0000259" key="2">
    <source>
        <dbReference type="Pfam" id="PF20415"/>
    </source>
</evidence>
<feature type="region of interest" description="Disordered" evidence="1">
    <location>
        <begin position="244"/>
        <end position="267"/>
    </location>
</feature>
<organism evidence="3 4">
    <name type="scientific">Agaricus bisporus var. burnettii</name>
    <dbReference type="NCBI Taxonomy" id="192524"/>
    <lineage>
        <taxon>Eukaryota</taxon>
        <taxon>Fungi</taxon>
        <taxon>Dikarya</taxon>
        <taxon>Basidiomycota</taxon>
        <taxon>Agaricomycotina</taxon>
        <taxon>Agaricomycetes</taxon>
        <taxon>Agaricomycetidae</taxon>
        <taxon>Agaricales</taxon>
        <taxon>Agaricineae</taxon>
        <taxon>Agaricaceae</taxon>
        <taxon>Agaricus</taxon>
    </lineage>
</organism>
<dbReference type="Proteomes" id="UP000629468">
    <property type="component" value="Unassembled WGS sequence"/>
</dbReference>
<evidence type="ECO:0000313" key="4">
    <source>
        <dbReference type="Proteomes" id="UP000629468"/>
    </source>
</evidence>
<name>A0A8H7C8J6_AGABI</name>
<dbReference type="EMBL" id="JABXXO010000010">
    <property type="protein sequence ID" value="KAF7768355.1"/>
    <property type="molecule type" value="Genomic_DNA"/>
</dbReference>
<feature type="region of interest" description="Disordered" evidence="1">
    <location>
        <begin position="1"/>
        <end position="33"/>
    </location>
</feature>